<reference evidence="14 15" key="1">
    <citation type="submission" date="2019-01" db="EMBL/GenBank/DDBJ databases">
        <title>Sequencing of cultivated peanut Arachis hypogaea provides insights into genome evolution and oil improvement.</title>
        <authorList>
            <person name="Chen X."/>
        </authorList>
    </citation>
    <scope>NUCLEOTIDE SEQUENCE [LARGE SCALE GENOMIC DNA]</scope>
    <source>
        <strain evidence="15">cv. Fuhuasheng</strain>
        <tissue evidence="14">Leaves</tissue>
    </source>
</reference>
<keyword evidence="4" id="KW-0288">FMN</keyword>
<comment type="caution">
    <text evidence="14">The sequence shown here is derived from an EMBL/GenBank/DDBJ whole genome shotgun (WGS) entry which is preliminary data.</text>
</comment>
<keyword evidence="15" id="KW-1185">Reference proteome</keyword>
<protein>
    <recommendedName>
        <fullName evidence="2">FAD synthase</fullName>
        <ecNumber evidence="2">2.7.7.2</ecNumber>
    </recommendedName>
    <alternativeName>
        <fullName evidence="10">FAD pyrophosphorylase</fullName>
    </alternativeName>
    <alternativeName>
        <fullName evidence="11">FMN adenylyltransferase</fullName>
    </alternativeName>
</protein>
<comment type="pathway">
    <text evidence="1">Cofactor biosynthesis; FAD biosynthesis; FAD from FMN: step 1/1.</text>
</comment>
<evidence type="ECO:0000256" key="10">
    <source>
        <dbReference type="ARBA" id="ARBA00031145"/>
    </source>
</evidence>
<dbReference type="FunFam" id="3.40.980.10:FF:000010">
    <property type="entry name" value="Phosphoadenosine phosphosulfate reductase family protein"/>
    <property type="match status" value="1"/>
</dbReference>
<dbReference type="InterPro" id="IPR036425">
    <property type="entry name" value="MoaB/Mog-like_dom_sf"/>
</dbReference>
<evidence type="ECO:0000256" key="9">
    <source>
        <dbReference type="ARBA" id="ARBA00022840"/>
    </source>
</evidence>
<dbReference type="InterPro" id="IPR001453">
    <property type="entry name" value="MoaB/Mog_dom"/>
</dbReference>
<dbReference type="InterPro" id="IPR056596">
    <property type="entry name" value="FLAD1_M"/>
</dbReference>
<name>A0A444YNT7_ARAHY</name>
<dbReference type="Pfam" id="PF00994">
    <property type="entry name" value="MoCF_biosynth"/>
    <property type="match status" value="1"/>
</dbReference>
<dbReference type="Pfam" id="PF01507">
    <property type="entry name" value="PAPS_reduct"/>
    <property type="match status" value="1"/>
</dbReference>
<dbReference type="EC" id="2.7.7.2" evidence="2"/>
<dbReference type="EMBL" id="SDMP01000016">
    <property type="protein sequence ID" value="RYR03541.1"/>
    <property type="molecule type" value="Genomic_DNA"/>
</dbReference>
<evidence type="ECO:0000259" key="13">
    <source>
        <dbReference type="SMART" id="SM00852"/>
    </source>
</evidence>
<evidence type="ECO:0000256" key="8">
    <source>
        <dbReference type="ARBA" id="ARBA00022827"/>
    </source>
</evidence>
<dbReference type="Pfam" id="PF24102">
    <property type="entry name" value="FLAD1_M"/>
    <property type="match status" value="1"/>
</dbReference>
<keyword evidence="6" id="KW-0548">Nucleotidyltransferase</keyword>
<sequence>MEIDRAIRECSDRRLQTKYNNATYVIQRALALYSIEEVAFSFNGGKDSTVLLHLLRAGYFLHKGGQNSANGDLNDFPIRTIYFETPSAFPEINSFTYDTAATVDNMEKRYFLLSDNLFLSSYGLQIDTICTDFKSGLEALLKEKPIRAIFLGVRIGDPTAVGQEQFSPSSPGWPAFMRVNPILDWSYRDVWAFLLTCKVNYCSLYDQGYTSIGSIYDTVPNSLLSTSDSSDKFKPAYLLADGRLERAGRAKRLSSSNCGQRPVDSNGLSSLDLHKNSMLTASVIAVGDEFLFGTVEDQLGPNLCRKLHSVGWSVLRLSVVHSNIDSVAEEVEQKKSSDMVFIYGGVGPLHSDVTIAGIAKAFGVRLAPDEEFEEYLRHIIGDQCIGDRNEMAQLPEGITELLHHDKLSVPLIKCQNVIVLTATNVSELEKEWNCLIELTESNDLLTLLEPYVSKQVMTNLSDVEIAQPLSKLCLEFPDLHIGCYRTARYGSLVVSLKGKDQERLELAMKSLEKKFQPGTFKEMN</sequence>
<evidence type="ECO:0000256" key="11">
    <source>
        <dbReference type="ARBA" id="ARBA00031871"/>
    </source>
</evidence>
<dbReference type="GO" id="GO:0003919">
    <property type="term" value="F:FMN adenylyltransferase activity"/>
    <property type="evidence" value="ECO:0007669"/>
    <property type="project" value="UniProtKB-EC"/>
</dbReference>
<comment type="catalytic activity">
    <reaction evidence="12">
        <text>FMN + ATP + H(+) = FAD + diphosphate</text>
        <dbReference type="Rhea" id="RHEA:17237"/>
        <dbReference type="ChEBI" id="CHEBI:15378"/>
        <dbReference type="ChEBI" id="CHEBI:30616"/>
        <dbReference type="ChEBI" id="CHEBI:33019"/>
        <dbReference type="ChEBI" id="CHEBI:57692"/>
        <dbReference type="ChEBI" id="CHEBI:58210"/>
        <dbReference type="EC" id="2.7.7.2"/>
    </reaction>
</comment>
<dbReference type="CDD" id="cd23948">
    <property type="entry name" value="FAD_synthase"/>
    <property type="match status" value="1"/>
</dbReference>
<accession>A0A444YNT7</accession>
<evidence type="ECO:0000256" key="12">
    <source>
        <dbReference type="ARBA" id="ARBA00049494"/>
    </source>
</evidence>
<dbReference type="SUPFAM" id="SSF53218">
    <property type="entry name" value="Molybdenum cofactor biosynthesis proteins"/>
    <property type="match status" value="1"/>
</dbReference>
<dbReference type="GO" id="GO:0006747">
    <property type="term" value="P:FAD biosynthetic process"/>
    <property type="evidence" value="ECO:0007669"/>
    <property type="project" value="TreeGrafter"/>
</dbReference>
<organism evidence="14 15">
    <name type="scientific">Arachis hypogaea</name>
    <name type="common">Peanut</name>
    <dbReference type="NCBI Taxonomy" id="3818"/>
    <lineage>
        <taxon>Eukaryota</taxon>
        <taxon>Viridiplantae</taxon>
        <taxon>Streptophyta</taxon>
        <taxon>Embryophyta</taxon>
        <taxon>Tracheophyta</taxon>
        <taxon>Spermatophyta</taxon>
        <taxon>Magnoliopsida</taxon>
        <taxon>eudicotyledons</taxon>
        <taxon>Gunneridae</taxon>
        <taxon>Pentapetalae</taxon>
        <taxon>rosids</taxon>
        <taxon>fabids</taxon>
        <taxon>Fabales</taxon>
        <taxon>Fabaceae</taxon>
        <taxon>Papilionoideae</taxon>
        <taxon>50 kb inversion clade</taxon>
        <taxon>dalbergioids sensu lato</taxon>
        <taxon>Dalbergieae</taxon>
        <taxon>Pterocarpus clade</taxon>
        <taxon>Arachis</taxon>
    </lineage>
</organism>
<feature type="domain" description="MoaB/Mog" evidence="13">
    <location>
        <begin position="282"/>
        <end position="442"/>
    </location>
</feature>
<dbReference type="InterPro" id="IPR002500">
    <property type="entry name" value="PAPS_reduct_dom"/>
</dbReference>
<evidence type="ECO:0000256" key="2">
    <source>
        <dbReference type="ARBA" id="ARBA00012393"/>
    </source>
</evidence>
<evidence type="ECO:0000256" key="3">
    <source>
        <dbReference type="ARBA" id="ARBA00022630"/>
    </source>
</evidence>
<evidence type="ECO:0000256" key="4">
    <source>
        <dbReference type="ARBA" id="ARBA00022643"/>
    </source>
</evidence>
<proteinExistence type="predicted"/>
<keyword evidence="3" id="KW-0285">Flavoprotein</keyword>
<dbReference type="GO" id="GO:0005524">
    <property type="term" value="F:ATP binding"/>
    <property type="evidence" value="ECO:0007669"/>
    <property type="project" value="UniProtKB-KW"/>
</dbReference>
<dbReference type="Proteomes" id="UP000289738">
    <property type="component" value="Chromosome B06"/>
</dbReference>
<evidence type="ECO:0000256" key="7">
    <source>
        <dbReference type="ARBA" id="ARBA00022741"/>
    </source>
</evidence>
<dbReference type="InterPro" id="IPR014729">
    <property type="entry name" value="Rossmann-like_a/b/a_fold"/>
</dbReference>
<evidence type="ECO:0000256" key="6">
    <source>
        <dbReference type="ARBA" id="ARBA00022695"/>
    </source>
</evidence>
<dbReference type="AlphaFoldDB" id="A0A444YNT7"/>
<keyword evidence="8" id="KW-0274">FAD</keyword>
<dbReference type="PANTHER" id="PTHR23293:SF9">
    <property type="entry name" value="FAD SYNTHASE"/>
    <property type="match status" value="1"/>
</dbReference>
<gene>
    <name evidence="14" type="ORF">Ahy_B06g082569</name>
</gene>
<dbReference type="SUPFAM" id="SSF52402">
    <property type="entry name" value="Adenine nucleotide alpha hydrolases-like"/>
    <property type="match status" value="1"/>
</dbReference>
<dbReference type="SMART" id="SM00852">
    <property type="entry name" value="MoCF_biosynth"/>
    <property type="match status" value="1"/>
</dbReference>
<dbReference type="Gene3D" id="3.40.980.10">
    <property type="entry name" value="MoaB/Mog-like domain"/>
    <property type="match status" value="1"/>
</dbReference>
<keyword evidence="5" id="KW-0808">Transferase</keyword>
<evidence type="ECO:0000313" key="14">
    <source>
        <dbReference type="EMBL" id="RYR03541.1"/>
    </source>
</evidence>
<evidence type="ECO:0000256" key="5">
    <source>
        <dbReference type="ARBA" id="ARBA00022679"/>
    </source>
</evidence>
<dbReference type="Gene3D" id="3.40.50.620">
    <property type="entry name" value="HUPs"/>
    <property type="match status" value="1"/>
</dbReference>
<evidence type="ECO:0000313" key="15">
    <source>
        <dbReference type="Proteomes" id="UP000289738"/>
    </source>
</evidence>
<evidence type="ECO:0000256" key="1">
    <source>
        <dbReference type="ARBA" id="ARBA00004726"/>
    </source>
</evidence>
<keyword evidence="7" id="KW-0547">Nucleotide-binding</keyword>
<keyword evidence="9" id="KW-0067">ATP-binding</keyword>
<dbReference type="PANTHER" id="PTHR23293">
    <property type="entry name" value="FAD SYNTHETASE-RELATED FMN ADENYLYLTRANSFERASE"/>
    <property type="match status" value="1"/>
</dbReference>